<comment type="caution">
    <text evidence="10">The sequence shown here is derived from an EMBL/GenBank/DDBJ whole genome shotgun (WGS) entry which is preliminary data.</text>
</comment>
<dbReference type="Proteomes" id="UP000190037">
    <property type="component" value="Unassembled WGS sequence"/>
</dbReference>
<organism evidence="10 11">
    <name type="scientific">Embleya scabrispora</name>
    <dbReference type="NCBI Taxonomy" id="159449"/>
    <lineage>
        <taxon>Bacteria</taxon>
        <taxon>Bacillati</taxon>
        <taxon>Actinomycetota</taxon>
        <taxon>Actinomycetes</taxon>
        <taxon>Kitasatosporales</taxon>
        <taxon>Streptomycetaceae</taxon>
        <taxon>Embleya</taxon>
    </lineage>
</organism>
<dbReference type="FunFam" id="1.10.3470.10:FF:000001">
    <property type="entry name" value="Vitamin B12 ABC transporter permease BtuC"/>
    <property type="match status" value="1"/>
</dbReference>
<comment type="subcellular location">
    <subcellularLocation>
        <location evidence="1">Cell membrane</location>
        <topology evidence="1">Multi-pass membrane protein</topology>
    </subcellularLocation>
</comment>
<feature type="transmembrane region" description="Helical" evidence="9">
    <location>
        <begin position="128"/>
        <end position="145"/>
    </location>
</feature>
<dbReference type="InterPro" id="IPR037294">
    <property type="entry name" value="ABC_BtuC-like"/>
</dbReference>
<accession>A0A1T3NNT2</accession>
<evidence type="ECO:0000256" key="9">
    <source>
        <dbReference type="SAM" id="Phobius"/>
    </source>
</evidence>
<feature type="transmembrane region" description="Helical" evidence="9">
    <location>
        <begin position="183"/>
        <end position="203"/>
    </location>
</feature>
<feature type="transmembrane region" description="Helical" evidence="9">
    <location>
        <begin position="306"/>
        <end position="333"/>
    </location>
</feature>
<reference evidence="10 11" key="1">
    <citation type="submission" date="2017-03" db="EMBL/GenBank/DDBJ databases">
        <title>Draft genome sequence of Streptomyces scabrisporus NF3, endophyte isolated from Amphipterygium adstringens.</title>
        <authorList>
            <person name="Vazquez M."/>
            <person name="Ceapa C.D."/>
            <person name="Rodriguez Luna D."/>
            <person name="Sanchez Esquivel S."/>
        </authorList>
    </citation>
    <scope>NUCLEOTIDE SEQUENCE [LARGE SCALE GENOMIC DNA]</scope>
    <source>
        <strain evidence="10 11">NF3</strain>
    </source>
</reference>
<evidence type="ECO:0000256" key="7">
    <source>
        <dbReference type="ARBA" id="ARBA00023136"/>
    </source>
</evidence>
<protein>
    <submittedName>
        <fullName evidence="10">ABC transporter permease</fullName>
    </submittedName>
</protein>
<dbReference type="Pfam" id="PF01032">
    <property type="entry name" value="FecCD"/>
    <property type="match status" value="1"/>
</dbReference>
<keyword evidence="4" id="KW-1003">Cell membrane</keyword>
<feature type="transmembrane region" description="Helical" evidence="9">
    <location>
        <begin position="373"/>
        <end position="391"/>
    </location>
</feature>
<evidence type="ECO:0000256" key="6">
    <source>
        <dbReference type="ARBA" id="ARBA00022989"/>
    </source>
</evidence>
<dbReference type="Gene3D" id="1.10.3470.10">
    <property type="entry name" value="ABC transporter involved in vitamin B12 uptake, BtuC"/>
    <property type="match status" value="1"/>
</dbReference>
<dbReference type="PANTHER" id="PTHR30472:SF1">
    <property type="entry name" value="FE(3+) DICITRATE TRANSPORT SYSTEM PERMEASE PROTEIN FECC-RELATED"/>
    <property type="match status" value="1"/>
</dbReference>
<evidence type="ECO:0000256" key="3">
    <source>
        <dbReference type="ARBA" id="ARBA00022448"/>
    </source>
</evidence>
<keyword evidence="5 9" id="KW-0812">Transmembrane</keyword>
<dbReference type="EMBL" id="MWQN01000003">
    <property type="protein sequence ID" value="OPC78449.1"/>
    <property type="molecule type" value="Genomic_DNA"/>
</dbReference>
<feature type="region of interest" description="Disordered" evidence="8">
    <location>
        <begin position="1"/>
        <end position="65"/>
    </location>
</feature>
<evidence type="ECO:0000256" key="8">
    <source>
        <dbReference type="SAM" id="MobiDB-lite"/>
    </source>
</evidence>
<evidence type="ECO:0000256" key="2">
    <source>
        <dbReference type="ARBA" id="ARBA00007935"/>
    </source>
</evidence>
<dbReference type="GO" id="GO:0005886">
    <property type="term" value="C:plasma membrane"/>
    <property type="evidence" value="ECO:0007669"/>
    <property type="project" value="UniProtKB-SubCell"/>
</dbReference>
<dbReference type="AlphaFoldDB" id="A0A1T3NNT2"/>
<dbReference type="SUPFAM" id="SSF81345">
    <property type="entry name" value="ABC transporter involved in vitamin B12 uptake, BtuC"/>
    <property type="match status" value="1"/>
</dbReference>
<dbReference type="STRING" id="159449.B4N89_36590"/>
<feature type="compositionally biased region" description="Basic and acidic residues" evidence="8">
    <location>
        <begin position="11"/>
        <end position="23"/>
    </location>
</feature>
<dbReference type="GO" id="GO:0022857">
    <property type="term" value="F:transmembrane transporter activity"/>
    <property type="evidence" value="ECO:0007669"/>
    <property type="project" value="InterPro"/>
</dbReference>
<feature type="transmembrane region" description="Helical" evidence="9">
    <location>
        <begin position="74"/>
        <end position="94"/>
    </location>
</feature>
<evidence type="ECO:0000256" key="4">
    <source>
        <dbReference type="ARBA" id="ARBA00022475"/>
    </source>
</evidence>
<evidence type="ECO:0000313" key="10">
    <source>
        <dbReference type="EMBL" id="OPC78449.1"/>
    </source>
</evidence>
<gene>
    <name evidence="10" type="ORF">B4N89_36590</name>
</gene>
<keyword evidence="3" id="KW-0813">Transport</keyword>
<keyword evidence="11" id="KW-1185">Reference proteome</keyword>
<evidence type="ECO:0000313" key="11">
    <source>
        <dbReference type="Proteomes" id="UP000190037"/>
    </source>
</evidence>
<evidence type="ECO:0000256" key="5">
    <source>
        <dbReference type="ARBA" id="ARBA00022692"/>
    </source>
</evidence>
<dbReference type="PANTHER" id="PTHR30472">
    <property type="entry name" value="FERRIC ENTEROBACTIN TRANSPORT SYSTEM PERMEASE PROTEIN"/>
    <property type="match status" value="1"/>
</dbReference>
<comment type="similarity">
    <text evidence="2">Belongs to the binding-protein-dependent transport system permease family. FecCD subfamily.</text>
</comment>
<dbReference type="CDD" id="cd06550">
    <property type="entry name" value="TM_ABC_iron-siderophores_like"/>
    <property type="match status" value="1"/>
</dbReference>
<feature type="transmembrane region" description="Helical" evidence="9">
    <location>
        <begin position="257"/>
        <end position="278"/>
    </location>
</feature>
<keyword evidence="7 9" id="KW-0472">Membrane</keyword>
<feature type="transmembrane region" description="Helical" evidence="9">
    <location>
        <begin position="345"/>
        <end position="367"/>
    </location>
</feature>
<feature type="compositionally biased region" description="Low complexity" evidence="8">
    <location>
        <begin position="39"/>
        <end position="58"/>
    </location>
</feature>
<name>A0A1T3NNT2_9ACTN</name>
<dbReference type="InterPro" id="IPR000522">
    <property type="entry name" value="ABC_transptr_permease_BtuC"/>
</dbReference>
<dbReference type="GO" id="GO:0033214">
    <property type="term" value="P:siderophore-iron import into cell"/>
    <property type="evidence" value="ECO:0007669"/>
    <property type="project" value="TreeGrafter"/>
</dbReference>
<feature type="transmembrane region" description="Helical" evidence="9">
    <location>
        <begin position="215"/>
        <end position="236"/>
    </location>
</feature>
<evidence type="ECO:0000256" key="1">
    <source>
        <dbReference type="ARBA" id="ARBA00004651"/>
    </source>
</evidence>
<sequence length="399" mass="40549">MAPAGSGSPVDRVDAVEPAERSGRVGPVGPVRDTAPGEAVSAGTDTAAASAAPAAPTHAKAERGPVADSPVRRGLWLIVATAALVLVILLSVAIGSKNIPLPTVWDALFHYDGSNDHVIVRDLRLPRTLLGVLVGTALGVAGAVIQAVGRNPLADPGILGVNAGAGFAAVLAIAVFDITDLRGYIWFAFLGAIVTTVAVYTIGSRGRGGATPVRLTLAGVALGAVLGGISSGITLLDPTTFDRMRFRSAGSIAGRQWDTIAQVAPFLLIGLVVAASVARALNAVALGGDAARALGVNITRTRVSSVIAITLLCGGATAVAGPIGFVGLMVPHVARWITGPDQRWILAYTLVLSPILLLVADVLGRLVVRPGELQVGIVTAFVGVPVLIALVRRQKVSGL</sequence>
<keyword evidence="6 9" id="KW-1133">Transmembrane helix</keyword>
<proteinExistence type="inferred from homology"/>
<feature type="transmembrane region" description="Helical" evidence="9">
    <location>
        <begin position="157"/>
        <end position="176"/>
    </location>
</feature>